<dbReference type="AlphaFoldDB" id="A0A2B4RHF9"/>
<keyword evidence="1" id="KW-1133">Transmembrane helix</keyword>
<protein>
    <submittedName>
        <fullName evidence="2">Uncharacterized protein</fullName>
    </submittedName>
</protein>
<sequence length="175" mass="20245">MMHDPRSRTEESNALLVEESLSREAAGSDMMTSSVNCVEPDSCSEEEALSSTNDGILHTINYSWRRFQMKFKLWSWHDTVVVMILSCSMDGCTLTLCYVIGFIRKKYEARKQRRSLQMTSLVEYPSPRLQRKNGEEEPVKRSQLSVKAPELKSWRPQLTKKRRDGRLVFISSTCK</sequence>
<dbReference type="Proteomes" id="UP000225706">
    <property type="component" value="Unassembled WGS sequence"/>
</dbReference>
<keyword evidence="1" id="KW-0472">Membrane</keyword>
<feature type="transmembrane region" description="Helical" evidence="1">
    <location>
        <begin position="80"/>
        <end position="103"/>
    </location>
</feature>
<proteinExistence type="predicted"/>
<comment type="caution">
    <text evidence="2">The sequence shown here is derived from an EMBL/GenBank/DDBJ whole genome shotgun (WGS) entry which is preliminary data.</text>
</comment>
<evidence type="ECO:0000256" key="1">
    <source>
        <dbReference type="SAM" id="Phobius"/>
    </source>
</evidence>
<evidence type="ECO:0000313" key="2">
    <source>
        <dbReference type="EMBL" id="PFX16239.1"/>
    </source>
</evidence>
<keyword evidence="1" id="KW-0812">Transmembrane</keyword>
<accession>A0A2B4RHF9</accession>
<keyword evidence="3" id="KW-1185">Reference proteome</keyword>
<organism evidence="2 3">
    <name type="scientific">Stylophora pistillata</name>
    <name type="common">Smooth cauliflower coral</name>
    <dbReference type="NCBI Taxonomy" id="50429"/>
    <lineage>
        <taxon>Eukaryota</taxon>
        <taxon>Metazoa</taxon>
        <taxon>Cnidaria</taxon>
        <taxon>Anthozoa</taxon>
        <taxon>Hexacorallia</taxon>
        <taxon>Scleractinia</taxon>
        <taxon>Astrocoeniina</taxon>
        <taxon>Pocilloporidae</taxon>
        <taxon>Stylophora</taxon>
    </lineage>
</organism>
<name>A0A2B4RHF9_STYPI</name>
<evidence type="ECO:0000313" key="3">
    <source>
        <dbReference type="Proteomes" id="UP000225706"/>
    </source>
</evidence>
<reference evidence="3" key="1">
    <citation type="journal article" date="2017" name="bioRxiv">
        <title>Comparative analysis of the genomes of Stylophora pistillata and Acropora digitifera provides evidence for extensive differences between species of corals.</title>
        <authorList>
            <person name="Voolstra C.R."/>
            <person name="Li Y."/>
            <person name="Liew Y.J."/>
            <person name="Baumgarten S."/>
            <person name="Zoccola D."/>
            <person name="Flot J.-F."/>
            <person name="Tambutte S."/>
            <person name="Allemand D."/>
            <person name="Aranda M."/>
        </authorList>
    </citation>
    <scope>NUCLEOTIDE SEQUENCE [LARGE SCALE GENOMIC DNA]</scope>
</reference>
<gene>
    <name evidence="2" type="ORF">AWC38_SpisGene19498</name>
</gene>
<dbReference type="EMBL" id="LSMT01000562">
    <property type="protein sequence ID" value="PFX16239.1"/>
    <property type="molecule type" value="Genomic_DNA"/>
</dbReference>